<accession>A0AAE0XMB6</accession>
<keyword evidence="2" id="KW-1185">Reference proteome</keyword>
<proteinExistence type="predicted"/>
<sequence>MVVKLLSEVSHQLPYFIITWTDLHLVALALNPLSADSPCAAGLGVEQSLAVASVVNDDLFLFFIRWIFKTSASWVLHGTDSSLYELHGGHQTKFKLCEQNSSLLEYTAVCSSSLALWADPLAALDLDQRFAVSLRYFISSCGRTVETWHRGVRNLLSILIISSLPPVPLFTQPRPRLHVVAVSAISWRF</sequence>
<organism evidence="1 2">
    <name type="scientific">Elysia crispata</name>
    <name type="common">lettuce slug</name>
    <dbReference type="NCBI Taxonomy" id="231223"/>
    <lineage>
        <taxon>Eukaryota</taxon>
        <taxon>Metazoa</taxon>
        <taxon>Spiralia</taxon>
        <taxon>Lophotrochozoa</taxon>
        <taxon>Mollusca</taxon>
        <taxon>Gastropoda</taxon>
        <taxon>Heterobranchia</taxon>
        <taxon>Euthyneura</taxon>
        <taxon>Panpulmonata</taxon>
        <taxon>Sacoglossa</taxon>
        <taxon>Placobranchoidea</taxon>
        <taxon>Plakobranchidae</taxon>
        <taxon>Elysia</taxon>
    </lineage>
</organism>
<comment type="caution">
    <text evidence="1">The sequence shown here is derived from an EMBL/GenBank/DDBJ whole genome shotgun (WGS) entry which is preliminary data.</text>
</comment>
<dbReference type="Proteomes" id="UP001283361">
    <property type="component" value="Unassembled WGS sequence"/>
</dbReference>
<dbReference type="EMBL" id="JAWDGP010008046">
    <property type="protein sequence ID" value="KAK3696385.1"/>
    <property type="molecule type" value="Genomic_DNA"/>
</dbReference>
<dbReference type="AlphaFoldDB" id="A0AAE0XMB6"/>
<name>A0AAE0XMB6_9GAST</name>
<evidence type="ECO:0000313" key="1">
    <source>
        <dbReference type="EMBL" id="KAK3696385.1"/>
    </source>
</evidence>
<protein>
    <submittedName>
        <fullName evidence="1">Uncharacterized protein</fullName>
    </submittedName>
</protein>
<evidence type="ECO:0000313" key="2">
    <source>
        <dbReference type="Proteomes" id="UP001283361"/>
    </source>
</evidence>
<reference evidence="1" key="1">
    <citation type="journal article" date="2023" name="G3 (Bethesda)">
        <title>A reference genome for the long-term kleptoplast-retaining sea slug Elysia crispata morphotype clarki.</title>
        <authorList>
            <person name="Eastman K.E."/>
            <person name="Pendleton A.L."/>
            <person name="Shaikh M.A."/>
            <person name="Suttiyut T."/>
            <person name="Ogas R."/>
            <person name="Tomko P."/>
            <person name="Gavelis G."/>
            <person name="Widhalm J.R."/>
            <person name="Wisecaver J.H."/>
        </authorList>
    </citation>
    <scope>NUCLEOTIDE SEQUENCE</scope>
    <source>
        <strain evidence="1">ECLA1</strain>
    </source>
</reference>
<gene>
    <name evidence="1" type="ORF">RRG08_062677</name>
</gene>